<evidence type="ECO:0000256" key="2">
    <source>
        <dbReference type="ARBA" id="ARBA00004496"/>
    </source>
</evidence>
<evidence type="ECO:0000256" key="11">
    <source>
        <dbReference type="ARBA" id="ARBA00039307"/>
    </source>
</evidence>
<protein>
    <recommendedName>
        <fullName evidence="11">Cell division cycle protein 27 homolog</fullName>
    </recommendedName>
</protein>
<dbReference type="GO" id="GO:0002181">
    <property type="term" value="P:cytoplasmic translation"/>
    <property type="evidence" value="ECO:0007669"/>
    <property type="project" value="UniProtKB-ARBA"/>
</dbReference>
<feature type="repeat" description="TPR" evidence="12">
    <location>
        <begin position="562"/>
        <end position="595"/>
    </location>
</feature>
<evidence type="ECO:0000256" key="4">
    <source>
        <dbReference type="ARBA" id="ARBA00022490"/>
    </source>
</evidence>
<name>A0AAV6VSF3_9ARAC</name>
<accession>A0AAV6VSF3</accession>
<dbReference type="Pfam" id="PF00515">
    <property type="entry name" value="TPR_1"/>
    <property type="match status" value="1"/>
</dbReference>
<keyword evidence="16" id="KW-1185">Reference proteome</keyword>
<feature type="repeat" description="TPR" evidence="12">
    <location>
        <begin position="596"/>
        <end position="629"/>
    </location>
</feature>
<dbReference type="InterPro" id="IPR011990">
    <property type="entry name" value="TPR-like_helical_dom_sf"/>
</dbReference>
<evidence type="ECO:0000256" key="3">
    <source>
        <dbReference type="ARBA" id="ARBA00007278"/>
    </source>
</evidence>
<dbReference type="Gene3D" id="1.25.40.10">
    <property type="entry name" value="Tetratricopeptide repeat domain"/>
    <property type="match status" value="4"/>
</dbReference>
<dbReference type="Gene3D" id="1.10.10.10">
    <property type="entry name" value="Winged helix-like DNA-binding domain superfamily/Winged helix DNA-binding domain"/>
    <property type="match status" value="1"/>
</dbReference>
<evidence type="ECO:0000313" key="16">
    <source>
        <dbReference type="Proteomes" id="UP000827092"/>
    </source>
</evidence>
<dbReference type="InterPro" id="IPR019734">
    <property type="entry name" value="TPR_rpt"/>
</dbReference>
<keyword evidence="4" id="KW-0963">Cytoplasm</keyword>
<sequence length="984" mass="110593">MIIQEPVQAAIWHALNHYAYDDAIFVAERLFAEVDSDDALYLLATCYYRAGRVGAAYSVLKRKGCHSSQCRFLFAKCCVDLKKFSEAEFSITGNSIAKTKGIDEIVSEFGDFSSFAIQLLGHICYKTSRFSKATEAYRKSLKLNPFLWSSYESLVNLGEDIDPNKVFNINNADHLSMCHGTNPLVNLVNKTSVRSNVNYIKESPNICNDIIQDSSQISNKISIVPVSPIPSIYSTCNSSPLAFIRSTPDVSIEVFSSDNNSWVPFQTFSKSAKKYSKNGRNLFGSQNSFSPISPSFGILPLSTPLTNQGHESQVSDKVNIKKVPMTRRSQDLINPPKFQIFSQSGNNNNSNTSLSQTPQASLAPVSLSNVRRSSRLFSSSNSVKENNKSSTRGRFLSTKAPTKKPKARTARTPISEPKESELNEINKPEIQCENKLSNSINVMQAALSMQKASAEGLMQLLQVLGKAQKEMGLFRCRKAIEVLNSLPPQHFETGWVLSTIGKAHFELSEYGQAIQLFEEVRRLEPHRLQGMEYYSTALWHLQKEVALSTLAQELTDFDIKSPQTWCTAGNCFSLQKEHETAIKYLQRAVQVDENFAYAYTLLGHEYVMTEEMDKAMTCFRNAIRIDPRHYNAWYGVGMIYYKQEKFQLAKVHYEKALAINPQSSVLMCHIGVVQHALKRMDSSLATLNKAISMDPKNPLCKFHRASVYFSLDKHEEALKDLEELKEIVPKESLVYFLIGKVHKKLGNTHLTLMNFSWATDLDPRGANNQIKGAIDKQYTNEEEEVAANERTGDDRASVSSGLADHESSHDSSVVDNGEDIRLILTAKMLMPKAHRIAIYEYLFKEGVLVAKKDFNAPKHPELEKVPNLHVIKAMQSLKSKGLVKEQFAWRHYYWYLTNEGIQYLRDVLNLPPEIVPSTLKRQVRTETARARPRAPDSGPKPASDRDSYRWAQGGNDKKADVGLGGTEAKLEFKGGFGRGRAPPQ</sequence>
<feature type="region of interest" description="Disordered" evidence="13">
    <location>
        <begin position="325"/>
        <end position="420"/>
    </location>
</feature>
<comment type="similarity">
    <text evidence="3">Belongs to the eukaryotic ribosomal protein eS10 family.</text>
</comment>
<dbReference type="AlphaFoldDB" id="A0AAV6VSF3"/>
<dbReference type="EMBL" id="JAFNEN010000026">
    <property type="protein sequence ID" value="KAG8199634.1"/>
    <property type="molecule type" value="Genomic_DNA"/>
</dbReference>
<keyword evidence="9" id="KW-0687">Ribonucleoprotein</keyword>
<dbReference type="GO" id="GO:0005840">
    <property type="term" value="C:ribosome"/>
    <property type="evidence" value="ECO:0007669"/>
    <property type="project" value="UniProtKB-KW"/>
</dbReference>
<dbReference type="SUPFAM" id="SSF48452">
    <property type="entry name" value="TPR-like"/>
    <property type="match status" value="2"/>
</dbReference>
<comment type="caution">
    <text evidence="15">The sequence shown here is derived from an EMBL/GenBank/DDBJ whole genome shotgun (WGS) entry which is preliminary data.</text>
</comment>
<feature type="domain" description="Plectin/eS10 N-terminal" evidence="14">
    <location>
        <begin position="830"/>
        <end position="922"/>
    </location>
</feature>
<feature type="repeat" description="TPR" evidence="12">
    <location>
        <begin position="494"/>
        <end position="527"/>
    </location>
</feature>
<comment type="similarity">
    <text evidence="10">Belongs to the APC3/CDC27 family.</text>
</comment>
<feature type="repeat" description="TPR" evidence="12">
    <location>
        <begin position="630"/>
        <end position="663"/>
    </location>
</feature>
<evidence type="ECO:0000256" key="8">
    <source>
        <dbReference type="ARBA" id="ARBA00023242"/>
    </source>
</evidence>
<reference evidence="15 16" key="1">
    <citation type="journal article" date="2022" name="Nat. Ecol. Evol.">
        <title>A masculinizing supergene underlies an exaggerated male reproductive morph in a spider.</title>
        <authorList>
            <person name="Hendrickx F."/>
            <person name="De Corte Z."/>
            <person name="Sonet G."/>
            <person name="Van Belleghem S.M."/>
            <person name="Kostlbacher S."/>
            <person name="Vangestel C."/>
        </authorList>
    </citation>
    <scope>NUCLEOTIDE SEQUENCE [LARGE SCALE GENOMIC DNA]</scope>
    <source>
        <strain evidence="15">W744_W776</strain>
    </source>
</reference>
<evidence type="ECO:0000256" key="12">
    <source>
        <dbReference type="PROSITE-ProRule" id="PRU00339"/>
    </source>
</evidence>
<dbReference type="GO" id="GO:0005737">
    <property type="term" value="C:cytoplasm"/>
    <property type="evidence" value="ECO:0007669"/>
    <property type="project" value="UniProtKB-SubCell"/>
</dbReference>
<dbReference type="Pfam" id="PF12895">
    <property type="entry name" value="ANAPC3"/>
    <property type="match status" value="1"/>
</dbReference>
<evidence type="ECO:0000256" key="7">
    <source>
        <dbReference type="ARBA" id="ARBA00022980"/>
    </source>
</evidence>
<dbReference type="GO" id="GO:0007091">
    <property type="term" value="P:metaphase/anaphase transition of mitotic cell cycle"/>
    <property type="evidence" value="ECO:0007669"/>
    <property type="project" value="TreeGrafter"/>
</dbReference>
<keyword evidence="7" id="KW-0689">Ribosomal protein</keyword>
<keyword evidence="8" id="KW-0539">Nucleus</keyword>
<keyword evidence="5" id="KW-0677">Repeat</keyword>
<dbReference type="Pfam" id="PF03501">
    <property type="entry name" value="S10_plectin"/>
    <property type="match status" value="1"/>
</dbReference>
<feature type="region of interest" description="Disordered" evidence="13">
    <location>
        <begin position="775"/>
        <end position="813"/>
    </location>
</feature>
<dbReference type="Pfam" id="PF13181">
    <property type="entry name" value="TPR_8"/>
    <property type="match status" value="4"/>
</dbReference>
<feature type="repeat" description="TPR" evidence="12">
    <location>
        <begin position="664"/>
        <end position="697"/>
    </location>
</feature>
<dbReference type="SMART" id="SM00028">
    <property type="entry name" value="TPR"/>
    <property type="match status" value="8"/>
</dbReference>
<evidence type="ECO:0000256" key="10">
    <source>
        <dbReference type="ARBA" id="ARBA00038210"/>
    </source>
</evidence>
<dbReference type="FunFam" id="1.25.40.10:FF:000018">
    <property type="entry name" value="Cell division cycle protein 27 homolog B"/>
    <property type="match status" value="1"/>
</dbReference>
<proteinExistence type="inferred from homology"/>
<feature type="compositionally biased region" description="Low complexity" evidence="13">
    <location>
        <begin position="365"/>
        <end position="390"/>
    </location>
</feature>
<evidence type="ECO:0000256" key="1">
    <source>
        <dbReference type="ARBA" id="ARBA00004123"/>
    </source>
</evidence>
<dbReference type="PROSITE" id="PS50005">
    <property type="entry name" value="TPR"/>
    <property type="match status" value="6"/>
</dbReference>
<evidence type="ECO:0000313" key="15">
    <source>
        <dbReference type="EMBL" id="KAG8199634.1"/>
    </source>
</evidence>
<comment type="subcellular location">
    <subcellularLocation>
        <location evidence="2">Cytoplasm</location>
    </subcellularLocation>
    <subcellularLocation>
        <location evidence="1">Nucleus</location>
    </subcellularLocation>
</comment>
<dbReference type="InterPro" id="IPR036388">
    <property type="entry name" value="WH-like_DNA-bd_sf"/>
</dbReference>
<dbReference type="FunFam" id="1.10.10.10:FF:000025">
    <property type="entry name" value="40S ribosomal protein S10"/>
    <property type="match status" value="1"/>
</dbReference>
<gene>
    <name evidence="15" type="ORF">JTE90_009467</name>
</gene>
<dbReference type="PANTHER" id="PTHR12558">
    <property type="entry name" value="CELL DIVISION CYCLE 16,23,27"/>
    <property type="match status" value="1"/>
</dbReference>
<evidence type="ECO:0000256" key="6">
    <source>
        <dbReference type="ARBA" id="ARBA00022803"/>
    </source>
</evidence>
<dbReference type="GO" id="GO:1990904">
    <property type="term" value="C:ribonucleoprotein complex"/>
    <property type="evidence" value="ECO:0007669"/>
    <property type="project" value="UniProtKB-KW"/>
</dbReference>
<evidence type="ECO:0000259" key="14">
    <source>
        <dbReference type="Pfam" id="PF03501"/>
    </source>
</evidence>
<feature type="repeat" description="TPR" evidence="12">
    <location>
        <begin position="114"/>
        <end position="147"/>
    </location>
</feature>
<dbReference type="GO" id="GO:0031145">
    <property type="term" value="P:anaphase-promoting complex-dependent catabolic process"/>
    <property type="evidence" value="ECO:0007669"/>
    <property type="project" value="TreeGrafter"/>
</dbReference>
<dbReference type="Proteomes" id="UP000827092">
    <property type="component" value="Unassembled WGS sequence"/>
</dbReference>
<evidence type="ECO:0000256" key="5">
    <source>
        <dbReference type="ARBA" id="ARBA00022737"/>
    </source>
</evidence>
<dbReference type="GO" id="GO:0005680">
    <property type="term" value="C:anaphase-promoting complex"/>
    <property type="evidence" value="ECO:0007669"/>
    <property type="project" value="TreeGrafter"/>
</dbReference>
<dbReference type="GO" id="GO:0016567">
    <property type="term" value="P:protein ubiquitination"/>
    <property type="evidence" value="ECO:0007669"/>
    <property type="project" value="TreeGrafter"/>
</dbReference>
<organism evidence="15 16">
    <name type="scientific">Oedothorax gibbosus</name>
    <dbReference type="NCBI Taxonomy" id="931172"/>
    <lineage>
        <taxon>Eukaryota</taxon>
        <taxon>Metazoa</taxon>
        <taxon>Ecdysozoa</taxon>
        <taxon>Arthropoda</taxon>
        <taxon>Chelicerata</taxon>
        <taxon>Arachnida</taxon>
        <taxon>Araneae</taxon>
        <taxon>Araneomorphae</taxon>
        <taxon>Entelegynae</taxon>
        <taxon>Araneoidea</taxon>
        <taxon>Linyphiidae</taxon>
        <taxon>Erigoninae</taxon>
        <taxon>Oedothorax</taxon>
    </lineage>
</organism>
<dbReference type="InterPro" id="IPR005326">
    <property type="entry name" value="Plectin_eS10_N"/>
</dbReference>
<dbReference type="GO" id="GO:0051301">
    <property type="term" value="P:cell division"/>
    <property type="evidence" value="ECO:0007669"/>
    <property type="project" value="TreeGrafter"/>
</dbReference>
<dbReference type="PANTHER" id="PTHR12558:SF13">
    <property type="entry name" value="CELL DIVISION CYCLE PROTEIN 27 HOMOLOG"/>
    <property type="match status" value="1"/>
</dbReference>
<evidence type="ECO:0000256" key="13">
    <source>
        <dbReference type="SAM" id="MobiDB-lite"/>
    </source>
</evidence>
<feature type="region of interest" description="Disordered" evidence="13">
    <location>
        <begin position="921"/>
        <end position="964"/>
    </location>
</feature>
<feature type="compositionally biased region" description="Low complexity" evidence="13">
    <location>
        <begin position="342"/>
        <end position="357"/>
    </location>
</feature>
<dbReference type="FunFam" id="1.25.40.10:FF:000051">
    <property type="entry name" value="Cell division cycle protein 27 isoform X3"/>
    <property type="match status" value="1"/>
</dbReference>
<keyword evidence="6 12" id="KW-0802">TPR repeat</keyword>
<dbReference type="PROSITE" id="PS50293">
    <property type="entry name" value="TPR_REGION"/>
    <property type="match status" value="2"/>
</dbReference>
<evidence type="ECO:0000256" key="9">
    <source>
        <dbReference type="ARBA" id="ARBA00023274"/>
    </source>
</evidence>